<accession>A0A439D8I6</accession>
<dbReference type="InterPro" id="IPR002018">
    <property type="entry name" value="CarbesteraseB"/>
</dbReference>
<name>A0A439D8I6_9PEZI</name>
<comment type="caution">
    <text evidence="2">The sequence shown here is derived from an EMBL/GenBank/DDBJ whole genome shotgun (WGS) entry which is preliminary data.</text>
</comment>
<dbReference type="InterPro" id="IPR050309">
    <property type="entry name" value="Type-B_Carboxylest/Lipase"/>
</dbReference>
<gene>
    <name evidence="2" type="ORF">EKO27_g4386</name>
</gene>
<feature type="domain" description="Carboxylesterase type B" evidence="1">
    <location>
        <begin position="9"/>
        <end position="492"/>
    </location>
</feature>
<protein>
    <recommendedName>
        <fullName evidence="1">Carboxylesterase type B domain-containing protein</fullName>
    </recommendedName>
</protein>
<dbReference type="Proteomes" id="UP000286045">
    <property type="component" value="Unassembled WGS sequence"/>
</dbReference>
<dbReference type="EMBL" id="RYZI01000104">
    <property type="protein sequence ID" value="RWA10711.1"/>
    <property type="molecule type" value="Genomic_DNA"/>
</dbReference>
<sequence length="567" mass="62407">MTRGARRGLVEDFYNIKFAHDTSGSQRFAPPEAYTLPPGTEIDAIVPSPACPQTRAGIPPFFPETPNQSEDCPSKANLRITRPRGTTADSSEKLPVVVHLVGGGVVKGSAYDETFNPANLVARSVPFNKPIIHVVLNYRLTIFGFARLPILKAQRSLNVGMRDRRAGFRWVKDNIAVFGGDPERITSFGLSSGGTFSSLHLMTYAGEQGVPFTQAWVMSGPPGTALNMTSDATETHTYAVAERLGCNQDDDKAILDCLREIPMDKLTETAMEYSVGNHPPAGLFTFIPSVDGDFLPDRQSTLYKAGKFVKGVPIVEEDMKIPIKIFAHALTDEDYERLFSLYPDGDFKADVHNYEARKAEGDPAAPVHYFRIARIMRDLLFTCSSIGFGFEMGRQSLAVDGFSGAYHYVLNQSMVTPLFHAAGMPYLGTVHGSDMDYLYNNMFPRDQMSESDLHVSDTLITSFVNFAYTGQPNGEGLPPWPRSLLGIANRQTLQAQSDGPQSFGLRVLGGPLGNGVARVVRRPVSSAAGEQEGTMQIPLGDNVQYGEMEFHIFQDRQREVDRENLLE</sequence>
<proteinExistence type="predicted"/>
<dbReference type="SUPFAM" id="SSF53474">
    <property type="entry name" value="alpha/beta-Hydrolases"/>
    <property type="match status" value="1"/>
</dbReference>
<organism evidence="2 3">
    <name type="scientific">Xylaria grammica</name>
    <dbReference type="NCBI Taxonomy" id="363999"/>
    <lineage>
        <taxon>Eukaryota</taxon>
        <taxon>Fungi</taxon>
        <taxon>Dikarya</taxon>
        <taxon>Ascomycota</taxon>
        <taxon>Pezizomycotina</taxon>
        <taxon>Sordariomycetes</taxon>
        <taxon>Xylariomycetidae</taxon>
        <taxon>Xylariales</taxon>
        <taxon>Xylariaceae</taxon>
        <taxon>Xylaria</taxon>
    </lineage>
</organism>
<dbReference type="STRING" id="363999.A0A439D8I6"/>
<dbReference type="Pfam" id="PF00135">
    <property type="entry name" value="COesterase"/>
    <property type="match status" value="1"/>
</dbReference>
<dbReference type="PANTHER" id="PTHR11559">
    <property type="entry name" value="CARBOXYLESTERASE"/>
    <property type="match status" value="1"/>
</dbReference>
<evidence type="ECO:0000259" key="1">
    <source>
        <dbReference type="Pfam" id="PF00135"/>
    </source>
</evidence>
<evidence type="ECO:0000313" key="2">
    <source>
        <dbReference type="EMBL" id="RWA10711.1"/>
    </source>
</evidence>
<evidence type="ECO:0000313" key="3">
    <source>
        <dbReference type="Proteomes" id="UP000286045"/>
    </source>
</evidence>
<reference evidence="2 3" key="1">
    <citation type="submission" date="2018-12" db="EMBL/GenBank/DDBJ databases">
        <title>Draft genome sequence of Xylaria grammica IHI A82.</title>
        <authorList>
            <person name="Buettner E."/>
            <person name="Kellner H."/>
        </authorList>
    </citation>
    <scope>NUCLEOTIDE SEQUENCE [LARGE SCALE GENOMIC DNA]</scope>
    <source>
        <strain evidence="2 3">IHI A82</strain>
    </source>
</reference>
<keyword evidence="3" id="KW-1185">Reference proteome</keyword>
<dbReference type="Gene3D" id="3.40.50.1820">
    <property type="entry name" value="alpha/beta hydrolase"/>
    <property type="match status" value="1"/>
</dbReference>
<dbReference type="InterPro" id="IPR029058">
    <property type="entry name" value="AB_hydrolase_fold"/>
</dbReference>
<dbReference type="AlphaFoldDB" id="A0A439D8I6"/>